<evidence type="ECO:0000313" key="5">
    <source>
        <dbReference type="Proteomes" id="UP000078263"/>
    </source>
</evidence>
<dbReference type="Pfam" id="PF02321">
    <property type="entry name" value="OEP"/>
    <property type="match status" value="2"/>
</dbReference>
<accession>A0A192D5T5</accession>
<dbReference type="STRING" id="1112.A9D12_10145"/>
<evidence type="ECO:0000256" key="2">
    <source>
        <dbReference type="SAM" id="Coils"/>
    </source>
</evidence>
<protein>
    <recommendedName>
        <fullName evidence="6">Transporter</fullName>
    </recommendedName>
</protein>
<dbReference type="InterPro" id="IPR010131">
    <property type="entry name" value="MdtP/NodT-like"/>
</dbReference>
<dbReference type="SUPFAM" id="SSF56954">
    <property type="entry name" value="Outer membrane efflux proteins (OEP)"/>
    <property type="match status" value="1"/>
</dbReference>
<dbReference type="Gene3D" id="1.20.1600.10">
    <property type="entry name" value="Outer membrane efflux proteins (OEP)"/>
    <property type="match status" value="1"/>
</dbReference>
<dbReference type="Proteomes" id="UP000078263">
    <property type="component" value="Chromosome"/>
</dbReference>
<evidence type="ECO:0000313" key="4">
    <source>
        <dbReference type="EMBL" id="ANK13242.1"/>
    </source>
</evidence>
<dbReference type="PANTHER" id="PTHR30203:SF24">
    <property type="entry name" value="BLR4935 PROTEIN"/>
    <property type="match status" value="1"/>
</dbReference>
<gene>
    <name evidence="4" type="ORF">A9D12_10145</name>
</gene>
<keyword evidence="3" id="KW-0732">Signal</keyword>
<feature type="chain" id="PRO_5008251799" description="Transporter" evidence="3">
    <location>
        <begin position="23"/>
        <end position="405"/>
    </location>
</feature>
<sequence>MPISLRAALMAAALVTAFPALAEPITLETAIERAIASQPRLAAAEARVDAAEARTRQANVGPNPQVSLEVEDFAGSGPFRGLDSTQTTLALSQQLEIGGQRSARRSVAASEREVAALALLRERIDLVRDVELAFAELAAATDQATLARDNAAQAASLANTARILVEAGRDPPLRQLRAEAALAEARAAEVETFSLMLAARRNLAVLVGSDDPELTAAVGTPPQPRPTNDPAFIGIDERLAEAERRVAAARVTLAQSAAVPDVTVSGGLRRFNDGRDTALVAGVSLPIPIRDRNRGGIEAARAEQTAAEFQAERVRAEARRDRAQAQMLVEAAETRLAALEGPGLAQAEEAVRLAQIGYNAGRFSLLELLDAQGALTTARRSIIEARLDRARAIAALNRAYAREEN</sequence>
<evidence type="ECO:0000256" key="3">
    <source>
        <dbReference type="SAM" id="SignalP"/>
    </source>
</evidence>
<dbReference type="EMBL" id="CP016033">
    <property type="protein sequence ID" value="ANK13242.1"/>
    <property type="molecule type" value="Genomic_DNA"/>
</dbReference>
<dbReference type="AlphaFoldDB" id="A0A192D5T5"/>
<organism evidence="4 5">
    <name type="scientific">Erythrobacter neustonensis</name>
    <dbReference type="NCBI Taxonomy" id="1112"/>
    <lineage>
        <taxon>Bacteria</taxon>
        <taxon>Pseudomonadati</taxon>
        <taxon>Pseudomonadota</taxon>
        <taxon>Alphaproteobacteria</taxon>
        <taxon>Sphingomonadales</taxon>
        <taxon>Erythrobacteraceae</taxon>
        <taxon>Erythrobacter/Porphyrobacter group</taxon>
        <taxon>Erythrobacter</taxon>
    </lineage>
</organism>
<dbReference type="GO" id="GO:0015562">
    <property type="term" value="F:efflux transmembrane transporter activity"/>
    <property type="evidence" value="ECO:0007669"/>
    <property type="project" value="InterPro"/>
</dbReference>
<name>A0A192D5T5_9SPHN</name>
<comment type="similarity">
    <text evidence="1">Belongs to the outer membrane factor (OMF) (TC 1.B.17) family.</text>
</comment>
<dbReference type="KEGG" id="pns:A9D12_10145"/>
<feature type="signal peptide" evidence="3">
    <location>
        <begin position="1"/>
        <end position="22"/>
    </location>
</feature>
<reference evidence="4 5" key="1">
    <citation type="submission" date="2016-05" db="EMBL/GenBank/DDBJ databases">
        <title>Compelete Genome Sequence of Bacteriochlorophyll-Synthesizing Bacterium Porphyrobacter neustonensis DSM 9434.</title>
        <authorList>
            <person name="Shi X.-L."/>
            <person name="Wu Y.-H."/>
            <person name="Cheng H."/>
            <person name="Xu L."/>
            <person name="Zhang X.-Q."/>
            <person name="Wang C.-S."/>
            <person name="Xu X.-W."/>
        </authorList>
    </citation>
    <scope>NUCLEOTIDE SEQUENCE [LARGE SCALE GENOMIC DNA]</scope>
    <source>
        <strain evidence="4 5">DSM 9434</strain>
    </source>
</reference>
<keyword evidence="2" id="KW-0175">Coiled coil</keyword>
<feature type="coiled-coil region" evidence="2">
    <location>
        <begin position="297"/>
        <end position="335"/>
    </location>
</feature>
<evidence type="ECO:0008006" key="6">
    <source>
        <dbReference type="Google" id="ProtNLM"/>
    </source>
</evidence>
<keyword evidence="5" id="KW-1185">Reference proteome</keyword>
<dbReference type="InterPro" id="IPR003423">
    <property type="entry name" value="OMP_efflux"/>
</dbReference>
<proteinExistence type="inferred from homology"/>
<dbReference type="OrthoDB" id="9791261at2"/>
<evidence type="ECO:0000256" key="1">
    <source>
        <dbReference type="ARBA" id="ARBA00007613"/>
    </source>
</evidence>
<dbReference type="PANTHER" id="PTHR30203">
    <property type="entry name" value="OUTER MEMBRANE CATION EFFLUX PROTEIN"/>
    <property type="match status" value="1"/>
</dbReference>